<dbReference type="RefSeq" id="WP_089356470.1">
    <property type="nucleotide sequence ID" value="NZ_FZPD01000003.1"/>
</dbReference>
<dbReference type="GO" id="GO:0003676">
    <property type="term" value="F:nucleic acid binding"/>
    <property type="evidence" value="ECO:0007669"/>
    <property type="project" value="InterPro"/>
</dbReference>
<evidence type="ECO:0000259" key="1">
    <source>
        <dbReference type="Pfam" id="PF01368"/>
    </source>
</evidence>
<dbReference type="OrthoDB" id="9803668at2"/>
<dbReference type="InterPro" id="IPR038763">
    <property type="entry name" value="DHH_sf"/>
</dbReference>
<sequence length="336" mass="37186">MKDTQALKDFLQTPRKIVITTHANPDADALGSSLGLHHFLIRQGHDVSTIVPNSYPDFLEWMPGNPLVINYEKSKEAAEKLLSDAELLFCLDFSGFGRIKGLKEAAMSSPAKIALVDHHLNPEIQPDFNFWNDQSAATAELIYDLIVEFSGKEAIDAGIAECLYAGIMTDTGSFKHPSTTSKIHRMVAELIDLGADVNKVSRLIYDTNSLHRLKFLGHALAEKLKVDEGSRVAYFVIGEEDFKDFRLKQGDTEGLVNYALSIKGIVVAAIIIQRDNEIKLSFRSIGDFAVNKFAEEYFGGGGHKNASGGASDLSLEETEKKFKELIEKDILKTHIK</sequence>
<dbReference type="Pfam" id="PF01368">
    <property type="entry name" value="DHH"/>
    <property type="match status" value="1"/>
</dbReference>
<dbReference type="PANTHER" id="PTHR47618:SF1">
    <property type="entry name" value="BIFUNCTIONAL OLIGORIBONUCLEASE AND PAP PHOSPHATASE NRNA"/>
    <property type="match status" value="1"/>
</dbReference>
<feature type="domain" description="DDH" evidence="1">
    <location>
        <begin position="16"/>
        <end position="167"/>
    </location>
</feature>
<name>A0A239IMT8_EKHLU</name>
<dbReference type="InterPro" id="IPR051319">
    <property type="entry name" value="Oligoribo/pAp-PDE_c-di-AMP_PDE"/>
</dbReference>
<organism evidence="3 4">
    <name type="scientific">Ekhidna lutea</name>
    <dbReference type="NCBI Taxonomy" id="447679"/>
    <lineage>
        <taxon>Bacteria</taxon>
        <taxon>Pseudomonadati</taxon>
        <taxon>Bacteroidota</taxon>
        <taxon>Cytophagia</taxon>
        <taxon>Cytophagales</taxon>
        <taxon>Reichenbachiellaceae</taxon>
        <taxon>Ekhidna</taxon>
    </lineage>
</organism>
<keyword evidence="4" id="KW-1185">Reference proteome</keyword>
<evidence type="ECO:0000313" key="4">
    <source>
        <dbReference type="Proteomes" id="UP000198393"/>
    </source>
</evidence>
<dbReference type="Gene3D" id="3.10.310.30">
    <property type="match status" value="1"/>
</dbReference>
<dbReference type="InterPro" id="IPR001667">
    <property type="entry name" value="DDH_dom"/>
</dbReference>
<dbReference type="SUPFAM" id="SSF64182">
    <property type="entry name" value="DHH phosphoesterases"/>
    <property type="match status" value="1"/>
</dbReference>
<reference evidence="3 4" key="1">
    <citation type="submission" date="2017-06" db="EMBL/GenBank/DDBJ databases">
        <authorList>
            <person name="Kim H.J."/>
            <person name="Triplett B.A."/>
        </authorList>
    </citation>
    <scope>NUCLEOTIDE SEQUENCE [LARGE SCALE GENOMIC DNA]</scope>
    <source>
        <strain evidence="3 4">DSM 19307</strain>
    </source>
</reference>
<dbReference type="AlphaFoldDB" id="A0A239IMT8"/>
<gene>
    <name evidence="3" type="ORF">SAMN05421640_1726</name>
</gene>
<dbReference type="EMBL" id="FZPD01000003">
    <property type="protein sequence ID" value="SNS94538.1"/>
    <property type="molecule type" value="Genomic_DNA"/>
</dbReference>
<protein>
    <submittedName>
        <fullName evidence="3">Phosphoesterase RecJ domain-containing protein</fullName>
    </submittedName>
</protein>
<proteinExistence type="predicted"/>
<dbReference type="Proteomes" id="UP000198393">
    <property type="component" value="Unassembled WGS sequence"/>
</dbReference>
<dbReference type="Pfam" id="PF02272">
    <property type="entry name" value="DHHA1"/>
    <property type="match status" value="1"/>
</dbReference>
<dbReference type="Gene3D" id="3.90.1640.10">
    <property type="entry name" value="inorganic pyrophosphatase (n-terminal core)"/>
    <property type="match status" value="1"/>
</dbReference>
<dbReference type="PANTHER" id="PTHR47618">
    <property type="entry name" value="BIFUNCTIONAL OLIGORIBONUCLEASE AND PAP PHOSPHATASE NRNA"/>
    <property type="match status" value="1"/>
</dbReference>
<feature type="domain" description="DHHA1" evidence="2">
    <location>
        <begin position="235"/>
        <end position="327"/>
    </location>
</feature>
<accession>A0A239IMT8</accession>
<evidence type="ECO:0000313" key="3">
    <source>
        <dbReference type="EMBL" id="SNS94538.1"/>
    </source>
</evidence>
<evidence type="ECO:0000259" key="2">
    <source>
        <dbReference type="Pfam" id="PF02272"/>
    </source>
</evidence>
<dbReference type="InterPro" id="IPR003156">
    <property type="entry name" value="DHHA1_dom"/>
</dbReference>